<dbReference type="GO" id="GO:0043571">
    <property type="term" value="P:maintenance of CRISPR repeat elements"/>
    <property type="evidence" value="ECO:0007669"/>
    <property type="project" value="InterPro"/>
</dbReference>
<dbReference type="CDD" id="cd09756">
    <property type="entry name" value="Cas5_I-E"/>
    <property type="match status" value="1"/>
</dbReference>
<evidence type="ECO:0000313" key="3">
    <source>
        <dbReference type="Proteomes" id="UP000093352"/>
    </source>
</evidence>
<dbReference type="Proteomes" id="UP000093352">
    <property type="component" value="Unassembled WGS sequence"/>
</dbReference>
<organism evidence="2 3">
    <name type="scientific">Criibacterium bergeronii</name>
    <dbReference type="NCBI Taxonomy" id="1871336"/>
    <lineage>
        <taxon>Bacteria</taxon>
        <taxon>Bacillati</taxon>
        <taxon>Bacillota</taxon>
        <taxon>Clostridia</taxon>
        <taxon>Peptostreptococcales</taxon>
        <taxon>Filifactoraceae</taxon>
        <taxon>Criibacterium</taxon>
    </lineage>
</organism>
<accession>A0A371ILI6</accession>
<dbReference type="NCBIfam" id="TIGR02593">
    <property type="entry name" value="CRISPR_cas5"/>
    <property type="match status" value="1"/>
</dbReference>
<gene>
    <name evidence="2" type="primary">cas5e</name>
    <name evidence="2" type="ORF">BBG48_005110</name>
</gene>
<dbReference type="NCBIfam" id="TIGR01868">
    <property type="entry name" value="casD_Cas5e"/>
    <property type="match status" value="1"/>
</dbReference>
<dbReference type="InterPro" id="IPR010147">
    <property type="entry name" value="CRISPR-assoc_prot_CasD"/>
</dbReference>
<comment type="caution">
    <text evidence="2">The sequence shown here is derived from an EMBL/GenBank/DDBJ whole genome shotgun (WGS) entry which is preliminary data.</text>
</comment>
<dbReference type="InterPro" id="IPR021124">
    <property type="entry name" value="CRISPR-assoc_prot_Cas5"/>
</dbReference>
<keyword evidence="3" id="KW-1185">Reference proteome</keyword>
<evidence type="ECO:0000256" key="1">
    <source>
        <dbReference type="ARBA" id="ARBA00023118"/>
    </source>
</evidence>
<keyword evidence="1" id="KW-0051">Antiviral defense</keyword>
<dbReference type="GO" id="GO:0003723">
    <property type="term" value="F:RNA binding"/>
    <property type="evidence" value="ECO:0007669"/>
    <property type="project" value="InterPro"/>
</dbReference>
<dbReference type="EMBL" id="MBEW02000008">
    <property type="protein sequence ID" value="RDY21310.1"/>
    <property type="molecule type" value="Genomic_DNA"/>
</dbReference>
<evidence type="ECO:0000313" key="2">
    <source>
        <dbReference type="EMBL" id="RDY21310.1"/>
    </source>
</evidence>
<dbReference type="GO" id="GO:0051607">
    <property type="term" value="P:defense response to virus"/>
    <property type="evidence" value="ECO:0007669"/>
    <property type="project" value="UniProtKB-KW"/>
</dbReference>
<reference evidence="2 3" key="1">
    <citation type="journal article" date="2016" name="Genome Announc.">
        <title>Draft Genome Sequence of Criibacterium bergeronii gen. nov., sp. nov., Strain CCRI-22567T, Isolated from a Vaginal Sample from a Woman with Bacterial Vaginosis.</title>
        <authorList>
            <person name="Maheux A.F."/>
            <person name="Berube E."/>
            <person name="Boudreau D.K."/>
            <person name="Raymond F."/>
            <person name="Corbeil J."/>
            <person name="Roy P.H."/>
            <person name="Boissinot M."/>
            <person name="Omar R.F."/>
        </authorList>
    </citation>
    <scope>NUCLEOTIDE SEQUENCE [LARGE SCALE GENOMIC DNA]</scope>
    <source>
        <strain evidence="2 3">CCRI-22567</strain>
    </source>
</reference>
<dbReference type="STRING" id="1871336.BBG48_10670"/>
<dbReference type="InterPro" id="IPR013422">
    <property type="entry name" value="CRISPR-assoc_prot_Cas5_N"/>
</dbReference>
<name>A0A371ILI6_9FIRM</name>
<dbReference type="Pfam" id="PF09704">
    <property type="entry name" value="Cas_Cas5d"/>
    <property type="match status" value="1"/>
</dbReference>
<sequence>MKTILMKFAAPLQSWGTNSRFETRQTDFYPSKSAVIGMISASLGYKRYETEKIEKLNNLSFGVRVDQQGNLMKDYHTARKYKKTVEKEVERTYVTNRYYLEDAIFLVALSGEDMLVEEIETALKSPYFQQFLGRRSCPINYDFILGLENKDLLDILNSTNWLASQWQKKKIKSKEVDLQAYVDSHLLDNKQIKYRQDRVISFSQKDRQFGYRGESFINIKVNNEFFKEKNVQTAHDIFSSLGD</sequence>
<proteinExistence type="predicted"/>
<dbReference type="AlphaFoldDB" id="A0A371ILI6"/>
<dbReference type="Gene3D" id="3.30.70.2660">
    <property type="match status" value="1"/>
</dbReference>
<dbReference type="RefSeq" id="WP_068913489.1">
    <property type="nucleotide sequence ID" value="NZ_MBEW02000008.1"/>
</dbReference>
<protein>
    <submittedName>
        <fullName evidence="2">Type I-E CRISPR-associated protein Cas5/CasD</fullName>
    </submittedName>
</protein>